<organism evidence="1 2">
    <name type="scientific">Pseudolactococcus hodotermopsidis</name>
    <dbReference type="NCBI Taxonomy" id="2709157"/>
    <lineage>
        <taxon>Bacteria</taxon>
        <taxon>Bacillati</taxon>
        <taxon>Bacillota</taxon>
        <taxon>Bacilli</taxon>
        <taxon>Lactobacillales</taxon>
        <taxon>Streptococcaceae</taxon>
        <taxon>Pseudolactococcus</taxon>
    </lineage>
</organism>
<sequence>MTTLKQISKETEKIISQLDEENATFVNDLALHLATLATFKDKLTLELKINEIANDIANAQANGISAEKFFGNQPKVATKELLKALPKKSNWQFIKENTILTSILLIYSLPIATLYTRQINGQTHLYLCCPLIDYLPHFHSNSLFHPQ</sequence>
<comment type="caution">
    <text evidence="1">The sequence shown here is derived from an EMBL/GenBank/DDBJ whole genome shotgun (WGS) entry which is preliminary data.</text>
</comment>
<name>A0A6A0B9J8_9LACT</name>
<reference evidence="1 2" key="1">
    <citation type="submission" date="2020-02" db="EMBL/GenBank/DDBJ databases">
        <title>Draft genome sequence of Lactococcus sp. Hs30E4-3.</title>
        <authorList>
            <person name="Noda S."/>
            <person name="Yuki M."/>
            <person name="Ohkuma M."/>
        </authorList>
    </citation>
    <scope>NUCLEOTIDE SEQUENCE [LARGE SCALE GENOMIC DNA]</scope>
    <source>
        <strain evidence="1 2">Hs30E4-3</strain>
    </source>
</reference>
<dbReference type="Proteomes" id="UP000480303">
    <property type="component" value="Unassembled WGS sequence"/>
</dbReference>
<evidence type="ECO:0000313" key="2">
    <source>
        <dbReference type="Proteomes" id="UP000480303"/>
    </source>
</evidence>
<evidence type="ECO:0000313" key="1">
    <source>
        <dbReference type="EMBL" id="GFH42119.1"/>
    </source>
</evidence>
<dbReference type="SUPFAM" id="SSF158560">
    <property type="entry name" value="BH3980-like"/>
    <property type="match status" value="1"/>
</dbReference>
<dbReference type="RefSeq" id="WP_172207966.1">
    <property type="nucleotide sequence ID" value="NZ_BLLI01000013.1"/>
</dbReference>
<protein>
    <submittedName>
        <fullName evidence="1">Uncharacterized protein</fullName>
    </submittedName>
</protein>
<proteinExistence type="predicted"/>
<dbReference type="AlphaFoldDB" id="A0A6A0B9J8"/>
<dbReference type="EMBL" id="BLLI01000013">
    <property type="protein sequence ID" value="GFH42119.1"/>
    <property type="molecule type" value="Genomic_DNA"/>
</dbReference>
<accession>A0A6A0B9J8</accession>
<gene>
    <name evidence="1" type="ORF">Hs30E_06700</name>
</gene>
<keyword evidence="2" id="KW-1185">Reference proteome</keyword>